<organism evidence="5 6">
    <name type="scientific">Paraburkholderia piptadeniae</name>
    <dbReference type="NCBI Taxonomy" id="1701573"/>
    <lineage>
        <taxon>Bacteria</taxon>
        <taxon>Pseudomonadati</taxon>
        <taxon>Pseudomonadota</taxon>
        <taxon>Betaproteobacteria</taxon>
        <taxon>Burkholderiales</taxon>
        <taxon>Burkholderiaceae</taxon>
        <taxon>Paraburkholderia</taxon>
    </lineage>
</organism>
<accession>A0A1N7SMZ1</accession>
<gene>
    <name evidence="5" type="ORF">BN2476_650051</name>
</gene>
<dbReference type="Pfam" id="PF03480">
    <property type="entry name" value="DctP"/>
    <property type="match status" value="1"/>
</dbReference>
<comment type="caution">
    <text evidence="5">The sequence shown here is derived from an EMBL/GenBank/DDBJ whole genome shotgun (WGS) entry which is preliminary data.</text>
</comment>
<dbReference type="EMBL" id="CYGY02000065">
    <property type="protein sequence ID" value="SIT48786.1"/>
    <property type="molecule type" value="Genomic_DNA"/>
</dbReference>
<reference evidence="5" key="1">
    <citation type="submission" date="2016-12" db="EMBL/GenBank/DDBJ databases">
        <authorList>
            <person name="Moulin L."/>
        </authorList>
    </citation>
    <scope>NUCLEOTIDE SEQUENCE [LARGE SCALE GENOMIC DNA]</scope>
    <source>
        <strain evidence="5">STM 7183</strain>
    </source>
</reference>
<dbReference type="InterPro" id="IPR004682">
    <property type="entry name" value="TRAP_DctP"/>
</dbReference>
<dbReference type="PANTHER" id="PTHR33376">
    <property type="match status" value="1"/>
</dbReference>
<evidence type="ECO:0000313" key="6">
    <source>
        <dbReference type="Proteomes" id="UP000195569"/>
    </source>
</evidence>
<keyword evidence="3" id="KW-0813">Transport</keyword>
<dbReference type="GO" id="GO:0030288">
    <property type="term" value="C:outer membrane-bounded periplasmic space"/>
    <property type="evidence" value="ECO:0007669"/>
    <property type="project" value="InterPro"/>
</dbReference>
<evidence type="ECO:0000313" key="5">
    <source>
        <dbReference type="EMBL" id="SIT48786.1"/>
    </source>
</evidence>
<dbReference type="InterPro" id="IPR018389">
    <property type="entry name" value="DctP_fam"/>
</dbReference>
<dbReference type="Gene3D" id="3.40.190.170">
    <property type="entry name" value="Bacterial extracellular solute-binding protein, family 7"/>
    <property type="match status" value="1"/>
</dbReference>
<evidence type="ECO:0000256" key="3">
    <source>
        <dbReference type="ARBA" id="ARBA00022448"/>
    </source>
</evidence>
<dbReference type="InterPro" id="IPR038404">
    <property type="entry name" value="TRAP_DctP_sf"/>
</dbReference>
<protein>
    <submittedName>
        <fullName evidence="5">Extracellular solute-binding protein, family 7</fullName>
    </submittedName>
</protein>
<dbReference type="NCBIfam" id="NF037995">
    <property type="entry name" value="TRAP_S1"/>
    <property type="match status" value="1"/>
</dbReference>
<comment type="subcellular location">
    <subcellularLocation>
        <location evidence="1">Cell envelope</location>
    </subcellularLocation>
</comment>
<evidence type="ECO:0000256" key="2">
    <source>
        <dbReference type="ARBA" id="ARBA00009023"/>
    </source>
</evidence>
<dbReference type="PANTHER" id="PTHR33376:SF4">
    <property type="entry name" value="SIALIC ACID-BINDING PERIPLASMIC PROTEIN SIAP"/>
    <property type="match status" value="1"/>
</dbReference>
<keyword evidence="6" id="KW-1185">Reference proteome</keyword>
<dbReference type="AlphaFoldDB" id="A0A1N7SMZ1"/>
<keyword evidence="4" id="KW-0732">Signal</keyword>
<proteinExistence type="inferred from homology"/>
<dbReference type="Proteomes" id="UP000195569">
    <property type="component" value="Unassembled WGS sequence"/>
</dbReference>
<name>A0A1N7SMZ1_9BURK</name>
<sequence>MLLIVQPMVVHGRPVQTLTIAEYRPHMSSDQPTMRGMAKFADIVNRESHRRLVVSVSADTVPGSPNDQIKTLQAGGPGAPDLMLLVTPALRHLVPEFEIMDLPFVVHSERQAQALLDGPFGQILLSRLQGHGLTGLAWWENGFRQITTSGEPFRHALDLANRPVRVIPEPAFVETFKVLGADVVGLPYPELYGALKSGRIVAEDNFYSQILAGHFYDVQSAVSVTNHSYSAIAIVANSAVLRKLTVRDRNVLQHAAVEAGRFQRNLIREQAKTDRAELERHGMTVYNVTTDEIAKLNTLTDPVRQQFFRNYDPKIVDIYRRQIAKR</sequence>
<evidence type="ECO:0000256" key="4">
    <source>
        <dbReference type="ARBA" id="ARBA00022729"/>
    </source>
</evidence>
<comment type="similarity">
    <text evidence="2">Belongs to the bacterial solute-binding protein 7 family.</text>
</comment>
<dbReference type="GO" id="GO:0055085">
    <property type="term" value="P:transmembrane transport"/>
    <property type="evidence" value="ECO:0007669"/>
    <property type="project" value="InterPro"/>
</dbReference>
<dbReference type="PIRSF" id="PIRSF006470">
    <property type="entry name" value="DctB"/>
    <property type="match status" value="1"/>
</dbReference>
<dbReference type="OrthoDB" id="9794826at2"/>
<dbReference type="RefSeq" id="WP_087738127.1">
    <property type="nucleotide sequence ID" value="NZ_CYGY02000065.1"/>
</dbReference>
<evidence type="ECO:0000256" key="1">
    <source>
        <dbReference type="ARBA" id="ARBA00004196"/>
    </source>
</evidence>